<proteinExistence type="predicted"/>
<dbReference type="InterPro" id="IPR036811">
    <property type="entry name" value="Ubol_cytC_Rdtase_hinge_dom_sf"/>
</dbReference>
<reference evidence="1" key="1">
    <citation type="submission" date="2020-01" db="EMBL/GenBank/DDBJ databases">
        <title>Development of genomics and gene disruption for Polysphondylium violaceum indicates a role for the polyketide synthase stlB in stalk morphogenesis.</title>
        <authorList>
            <person name="Narita B."/>
            <person name="Kawabe Y."/>
            <person name="Kin K."/>
            <person name="Saito T."/>
            <person name="Gibbs R."/>
            <person name="Kuspa A."/>
            <person name="Muzny D."/>
            <person name="Queller D."/>
            <person name="Richards S."/>
            <person name="Strassman J."/>
            <person name="Sucgang R."/>
            <person name="Worley K."/>
            <person name="Schaap P."/>
        </authorList>
    </citation>
    <scope>NUCLEOTIDE SEQUENCE</scope>
    <source>
        <strain evidence="1">QSvi11</strain>
    </source>
</reference>
<name>A0A8J4PJ44_9MYCE</name>
<protein>
    <submittedName>
        <fullName evidence="1">Uncharacterized protein</fullName>
    </submittedName>
</protein>
<evidence type="ECO:0000313" key="2">
    <source>
        <dbReference type="Proteomes" id="UP000695562"/>
    </source>
</evidence>
<sequence length="105" mass="11991">MDSRQLTNGEVADVFSSIDPSCEEQIRKRALCQASVNSESEYAKNCAKQHLDMFLCLAKCAQSAILKECLVANNYDLYKCPKQVDEFHKNCNNEDSLPPYYKQMK</sequence>
<dbReference type="SUPFAM" id="SSF81531">
    <property type="entry name" value="Non-heme 11 kDa protein of cytochrome bc1 complex (Ubiquinol-cytochrome c reductase)"/>
    <property type="match status" value="1"/>
</dbReference>
<evidence type="ECO:0000313" key="1">
    <source>
        <dbReference type="EMBL" id="KAF2068095.1"/>
    </source>
</evidence>
<organism evidence="1 2">
    <name type="scientific">Polysphondylium violaceum</name>
    <dbReference type="NCBI Taxonomy" id="133409"/>
    <lineage>
        <taxon>Eukaryota</taxon>
        <taxon>Amoebozoa</taxon>
        <taxon>Evosea</taxon>
        <taxon>Eumycetozoa</taxon>
        <taxon>Dictyostelia</taxon>
        <taxon>Dictyosteliales</taxon>
        <taxon>Dictyosteliaceae</taxon>
        <taxon>Polysphondylium</taxon>
    </lineage>
</organism>
<dbReference type="AlphaFoldDB" id="A0A8J4PJ44"/>
<dbReference type="Proteomes" id="UP000695562">
    <property type="component" value="Unassembled WGS sequence"/>
</dbReference>
<gene>
    <name evidence="1" type="ORF">CYY_010578</name>
</gene>
<accession>A0A8J4PJ44</accession>
<comment type="caution">
    <text evidence="1">The sequence shown here is derived from an EMBL/GenBank/DDBJ whole genome shotgun (WGS) entry which is preliminary data.</text>
</comment>
<keyword evidence="2" id="KW-1185">Reference proteome</keyword>
<dbReference type="EMBL" id="AJWJ01001211">
    <property type="protein sequence ID" value="KAF2068095.1"/>
    <property type="molecule type" value="Genomic_DNA"/>
</dbReference>